<dbReference type="EMBL" id="AEUN01000046">
    <property type="protein sequence ID" value="EHJ08783.1"/>
    <property type="molecule type" value="Genomic_DNA"/>
</dbReference>
<comment type="caution">
    <text evidence="1">The sequence shown here is derived from an EMBL/GenBank/DDBJ whole genome shotgun (WGS) entry which is preliminary data.</text>
</comment>
<proteinExistence type="predicted"/>
<organism evidence="1 2">
    <name type="scientific">Staphylococcus simiae CCM 7213 = CCUG 51256</name>
    <dbReference type="NCBI Taxonomy" id="911238"/>
    <lineage>
        <taxon>Bacteria</taxon>
        <taxon>Bacillati</taxon>
        <taxon>Bacillota</taxon>
        <taxon>Bacilli</taxon>
        <taxon>Bacillales</taxon>
        <taxon>Staphylococcaceae</taxon>
        <taxon>Staphylococcus</taxon>
    </lineage>
</organism>
<name>G5JG97_9STAP</name>
<dbReference type="Proteomes" id="UP000005413">
    <property type="component" value="Unassembled WGS sequence"/>
</dbReference>
<gene>
    <name evidence="1" type="ORF">SS7213T_02208</name>
</gene>
<keyword evidence="2" id="KW-1185">Reference proteome</keyword>
<reference evidence="1 2" key="1">
    <citation type="journal article" date="2012" name="BMC Genomics">
        <title>Comparative genomic analysis of the genus Staphylococcus including Staphylococcus aureus and its newly described sister species Staphylococcus simiae.</title>
        <authorList>
            <person name="Suzuki H."/>
            <person name="Lefebure T."/>
            <person name="Pavinski Bitar P."/>
            <person name="Stanhope M.J."/>
        </authorList>
    </citation>
    <scope>NUCLEOTIDE SEQUENCE [LARGE SCALE GENOMIC DNA]</scope>
    <source>
        <strain evidence="1 2">CCM 7213</strain>
    </source>
</reference>
<accession>G5JG97</accession>
<dbReference type="Gene3D" id="1.10.40.40">
    <property type="entry name" value="Deoxyribonucleotidase, domain 2"/>
    <property type="match status" value="1"/>
</dbReference>
<evidence type="ECO:0000313" key="1">
    <source>
        <dbReference type="EMBL" id="EHJ08783.1"/>
    </source>
</evidence>
<feature type="non-terminal residue" evidence="1">
    <location>
        <position position="46"/>
    </location>
</feature>
<protein>
    <submittedName>
        <fullName evidence="1">Uncharacterized protein</fullName>
    </submittedName>
</protein>
<evidence type="ECO:0000313" key="2">
    <source>
        <dbReference type="Proteomes" id="UP000005413"/>
    </source>
</evidence>
<sequence>MARESIAIDMDEVLADTLGEIVEAVNYRESLGIKMEDLNGQKLKHV</sequence>
<dbReference type="AlphaFoldDB" id="G5JG97"/>